<keyword evidence="8" id="KW-1185">Reference proteome</keyword>
<dbReference type="InterPro" id="IPR015422">
    <property type="entry name" value="PyrdxlP-dep_Trfase_small"/>
</dbReference>
<keyword evidence="5" id="KW-0663">Pyridoxal phosphate</keyword>
<evidence type="ECO:0000313" key="7">
    <source>
        <dbReference type="EMBL" id="GAA2224590.1"/>
    </source>
</evidence>
<protein>
    <submittedName>
        <fullName evidence="7">Alanine--glyoxylate aminotransferase family protein</fullName>
    </submittedName>
</protein>
<keyword evidence="3 7" id="KW-0032">Aminotransferase</keyword>
<dbReference type="InterPro" id="IPR015421">
    <property type="entry name" value="PyrdxlP-dep_Trfase_major"/>
</dbReference>
<evidence type="ECO:0000256" key="5">
    <source>
        <dbReference type="ARBA" id="ARBA00022898"/>
    </source>
</evidence>
<dbReference type="Gene3D" id="3.90.1150.10">
    <property type="entry name" value="Aspartate Aminotransferase, domain 1"/>
    <property type="match status" value="1"/>
</dbReference>
<evidence type="ECO:0000256" key="4">
    <source>
        <dbReference type="ARBA" id="ARBA00022679"/>
    </source>
</evidence>
<evidence type="ECO:0000256" key="2">
    <source>
        <dbReference type="ARBA" id="ARBA00009236"/>
    </source>
</evidence>
<dbReference type="GO" id="GO:0008483">
    <property type="term" value="F:transaminase activity"/>
    <property type="evidence" value="ECO:0007669"/>
    <property type="project" value="UniProtKB-KW"/>
</dbReference>
<dbReference type="InterPro" id="IPR024169">
    <property type="entry name" value="SP_NH2Trfase/AEP_transaminase"/>
</dbReference>
<dbReference type="Pfam" id="PF00266">
    <property type="entry name" value="Aminotran_5"/>
    <property type="match status" value="1"/>
</dbReference>
<evidence type="ECO:0000313" key="8">
    <source>
        <dbReference type="Proteomes" id="UP001500929"/>
    </source>
</evidence>
<dbReference type="RefSeq" id="WP_259477560.1">
    <property type="nucleotide sequence ID" value="NZ_BAAAQY010000001.1"/>
</dbReference>
<comment type="caution">
    <text evidence="7">The sequence shown here is derived from an EMBL/GenBank/DDBJ whole genome shotgun (WGS) entry which is preliminary data.</text>
</comment>
<comment type="cofactor">
    <cofactor evidence="1">
        <name>pyridoxal 5'-phosphate</name>
        <dbReference type="ChEBI" id="CHEBI:597326"/>
    </cofactor>
</comment>
<name>A0ABN3D965_9MICO</name>
<sequence>MVAQRDASWSPLLDPAAFSAARYDRLGHRIGALLGSTHHDIALVPGEAVVALEAVARELGGGGGRVLNVATSVYGHLFGQWLAAGGATVTTLTPSVPGQPIPLAEVTDALDNGPWAAIALVHGEAASGIVNPLAEILAAARSRGVPTVVDAVASVGAEPVLLGDEGPDILVIGAQKALGGPSGLAVAAVSETGWGLLARPAGAPSFSSLSLLDLKRDWLDTDRTAIPLTPITHDLWALEAAVADVEDEGLGMRVARHRAVARAVRAGLAGLGLRLWVDEEERSSGLTTAALLPDGVDRSTVLALARDRFGVVLGTGSSEVDPRLVKISHTGPRAAFVPAAGALAALAGAIELASASGSPRLDLGAGMAAFTASWIASTGGAG</sequence>
<dbReference type="PANTHER" id="PTHR21152">
    <property type="entry name" value="AMINOTRANSFERASE CLASS V"/>
    <property type="match status" value="1"/>
</dbReference>
<dbReference type="EMBL" id="BAAAQY010000001">
    <property type="protein sequence ID" value="GAA2224590.1"/>
    <property type="molecule type" value="Genomic_DNA"/>
</dbReference>
<keyword evidence="4" id="KW-0808">Transferase</keyword>
<dbReference type="InterPro" id="IPR000192">
    <property type="entry name" value="Aminotrans_V_dom"/>
</dbReference>
<accession>A0ABN3D965</accession>
<evidence type="ECO:0000256" key="1">
    <source>
        <dbReference type="ARBA" id="ARBA00001933"/>
    </source>
</evidence>
<dbReference type="PANTHER" id="PTHR21152:SF24">
    <property type="entry name" value="ALANINE--GLYOXYLATE AMINOTRANSFERASE 1"/>
    <property type="match status" value="1"/>
</dbReference>
<reference evidence="7 8" key="1">
    <citation type="journal article" date="2019" name="Int. J. Syst. Evol. Microbiol.">
        <title>The Global Catalogue of Microorganisms (GCM) 10K type strain sequencing project: providing services to taxonomists for standard genome sequencing and annotation.</title>
        <authorList>
            <consortium name="The Broad Institute Genomics Platform"/>
            <consortium name="The Broad Institute Genome Sequencing Center for Infectious Disease"/>
            <person name="Wu L."/>
            <person name="Ma J."/>
        </authorList>
    </citation>
    <scope>NUCLEOTIDE SEQUENCE [LARGE SCALE GENOMIC DNA]</scope>
    <source>
        <strain evidence="7 8">JCM 16117</strain>
    </source>
</reference>
<dbReference type="SUPFAM" id="SSF53383">
    <property type="entry name" value="PLP-dependent transferases"/>
    <property type="match status" value="1"/>
</dbReference>
<dbReference type="Gene3D" id="3.40.640.10">
    <property type="entry name" value="Type I PLP-dependent aspartate aminotransferase-like (Major domain)"/>
    <property type="match status" value="1"/>
</dbReference>
<gene>
    <name evidence="7" type="ORF">GCM10009851_05070</name>
</gene>
<dbReference type="PIRSF" id="PIRSF000524">
    <property type="entry name" value="SPT"/>
    <property type="match status" value="1"/>
</dbReference>
<evidence type="ECO:0000256" key="3">
    <source>
        <dbReference type="ARBA" id="ARBA00022576"/>
    </source>
</evidence>
<evidence type="ECO:0000259" key="6">
    <source>
        <dbReference type="Pfam" id="PF00266"/>
    </source>
</evidence>
<feature type="domain" description="Aminotransferase class V" evidence="6">
    <location>
        <begin position="82"/>
        <end position="327"/>
    </location>
</feature>
<dbReference type="Proteomes" id="UP001500929">
    <property type="component" value="Unassembled WGS sequence"/>
</dbReference>
<proteinExistence type="inferred from homology"/>
<organism evidence="7 8">
    <name type="scientific">Herbiconiux moechotypicola</name>
    <dbReference type="NCBI Taxonomy" id="637393"/>
    <lineage>
        <taxon>Bacteria</taxon>
        <taxon>Bacillati</taxon>
        <taxon>Actinomycetota</taxon>
        <taxon>Actinomycetes</taxon>
        <taxon>Micrococcales</taxon>
        <taxon>Microbacteriaceae</taxon>
        <taxon>Herbiconiux</taxon>
    </lineage>
</organism>
<comment type="similarity">
    <text evidence="2">Belongs to the class-V pyridoxal-phosphate-dependent aminotransferase family.</text>
</comment>
<dbReference type="InterPro" id="IPR015424">
    <property type="entry name" value="PyrdxlP-dep_Trfase"/>
</dbReference>